<dbReference type="Proteomes" id="UP000789920">
    <property type="component" value="Unassembled WGS sequence"/>
</dbReference>
<gene>
    <name evidence="1" type="ORF">RPERSI_LOCUS36232</name>
</gene>
<feature type="non-terminal residue" evidence="1">
    <location>
        <position position="125"/>
    </location>
</feature>
<organism evidence="1 2">
    <name type="scientific">Racocetra persica</name>
    <dbReference type="NCBI Taxonomy" id="160502"/>
    <lineage>
        <taxon>Eukaryota</taxon>
        <taxon>Fungi</taxon>
        <taxon>Fungi incertae sedis</taxon>
        <taxon>Mucoromycota</taxon>
        <taxon>Glomeromycotina</taxon>
        <taxon>Glomeromycetes</taxon>
        <taxon>Diversisporales</taxon>
        <taxon>Gigasporaceae</taxon>
        <taxon>Racocetra</taxon>
    </lineage>
</organism>
<comment type="caution">
    <text evidence="1">The sequence shown here is derived from an EMBL/GenBank/DDBJ whole genome shotgun (WGS) entry which is preliminary data.</text>
</comment>
<accession>A0ACA9T0C2</accession>
<dbReference type="EMBL" id="CAJVQC010172364">
    <property type="protein sequence ID" value="CAG8850734.1"/>
    <property type="molecule type" value="Genomic_DNA"/>
</dbReference>
<keyword evidence="2" id="KW-1185">Reference proteome</keyword>
<proteinExistence type="predicted"/>
<protein>
    <submittedName>
        <fullName evidence="1">9694_t:CDS:1</fullName>
    </submittedName>
</protein>
<evidence type="ECO:0000313" key="1">
    <source>
        <dbReference type="EMBL" id="CAG8850734.1"/>
    </source>
</evidence>
<evidence type="ECO:0000313" key="2">
    <source>
        <dbReference type="Proteomes" id="UP000789920"/>
    </source>
</evidence>
<sequence>MREKVQAALEHVIDKHQPKLQKHIDNCLEWLKEIIVEHLPHQIMEHIKKHADEGDDFFEAIGQIAKTMSVQVSGDFKDEIRAVTRDRLDEITVNSSDDLTTVVVREAKKAVGEVTRKKEKKDEEE</sequence>
<name>A0ACA9T0C2_9GLOM</name>
<reference evidence="1" key="1">
    <citation type="submission" date="2021-06" db="EMBL/GenBank/DDBJ databases">
        <authorList>
            <person name="Kallberg Y."/>
            <person name="Tangrot J."/>
            <person name="Rosling A."/>
        </authorList>
    </citation>
    <scope>NUCLEOTIDE SEQUENCE</scope>
    <source>
        <strain evidence="1">MA461A</strain>
    </source>
</reference>